<protein>
    <recommendedName>
        <fullName evidence="9">Prepilin leader peptidase/N-methyltransferase</fullName>
        <ecNumber evidence="9">2.1.1.-</ecNumber>
        <ecNumber evidence="9">3.4.23.43</ecNumber>
    </recommendedName>
</protein>
<comment type="catalytic activity">
    <reaction evidence="9">
        <text>Typically cleaves a -Gly-|-Phe- bond to release an N-terminal, basic peptide of 5-8 residues from type IV prepilin, and then N-methylates the new N-terminal amino group, the methyl donor being S-adenosyl-L-methionine.</text>
        <dbReference type="EC" id="3.4.23.43"/>
    </reaction>
</comment>
<keyword evidence="9" id="KW-0511">Multifunctional enzyme</keyword>
<feature type="transmembrane region" description="Helical" evidence="10">
    <location>
        <begin position="224"/>
        <end position="242"/>
    </location>
</feature>
<feature type="domain" description="Prepilin peptidase A24 N-terminal" evidence="12">
    <location>
        <begin position="12"/>
        <end position="95"/>
    </location>
</feature>
<feature type="transmembrane region" description="Helical" evidence="10">
    <location>
        <begin position="127"/>
        <end position="146"/>
    </location>
</feature>
<evidence type="ECO:0000256" key="5">
    <source>
        <dbReference type="ARBA" id="ARBA00022692"/>
    </source>
</evidence>
<keyword evidence="7 10" id="KW-0472">Membrane</keyword>
<organism evidence="13 14">
    <name type="scientific">candidate division KSB3 bacterium</name>
    <dbReference type="NCBI Taxonomy" id="2044937"/>
    <lineage>
        <taxon>Bacteria</taxon>
        <taxon>candidate division KSB3</taxon>
    </lineage>
</organism>
<comment type="caution">
    <text evidence="13">The sequence shown here is derived from an EMBL/GenBank/DDBJ whole genome shotgun (WGS) entry which is preliminary data.</text>
</comment>
<dbReference type="InterPro" id="IPR014032">
    <property type="entry name" value="Peptidase_A24A_bac"/>
</dbReference>
<evidence type="ECO:0000256" key="7">
    <source>
        <dbReference type="ARBA" id="ARBA00023136"/>
    </source>
</evidence>
<dbReference type="GO" id="GO:0005886">
    <property type="term" value="C:plasma membrane"/>
    <property type="evidence" value="ECO:0007669"/>
    <property type="project" value="UniProtKB-SubCell"/>
</dbReference>
<keyword evidence="4" id="KW-0997">Cell inner membrane</keyword>
<evidence type="ECO:0000313" key="13">
    <source>
        <dbReference type="EMBL" id="PID58294.1"/>
    </source>
</evidence>
<evidence type="ECO:0000259" key="12">
    <source>
        <dbReference type="Pfam" id="PF06750"/>
    </source>
</evidence>
<comment type="similarity">
    <text evidence="2 8">Belongs to the peptidase A24 family.</text>
</comment>
<evidence type="ECO:0000256" key="9">
    <source>
        <dbReference type="RuleBase" id="RU003794"/>
    </source>
</evidence>
<comment type="function">
    <text evidence="9">Plays an essential role in type IV pili and type II pseudopili formation by proteolytically removing the leader sequence from substrate proteins and subsequently monomethylating the alpha-amino group of the newly exposed N-terminal phenylalanine.</text>
</comment>
<reference evidence="13 14" key="1">
    <citation type="submission" date="2017-10" db="EMBL/GenBank/DDBJ databases">
        <title>Novel microbial diversity and functional potential in the marine mammal oral microbiome.</title>
        <authorList>
            <person name="Dudek N.K."/>
            <person name="Sun C.L."/>
            <person name="Burstein D."/>
            <person name="Kantor R.S."/>
            <person name="Aliaga Goltsman D.S."/>
            <person name="Bik E.M."/>
            <person name="Thomas B.C."/>
            <person name="Banfield J.F."/>
            <person name="Relman D.A."/>
        </authorList>
    </citation>
    <scope>NUCLEOTIDE SEQUENCE [LARGE SCALE GENOMIC DNA]</scope>
    <source>
        <strain evidence="13">DOLZORAL124_49_17</strain>
    </source>
</reference>
<dbReference type="EC" id="2.1.1.-" evidence="9"/>
<evidence type="ECO:0000259" key="11">
    <source>
        <dbReference type="Pfam" id="PF01478"/>
    </source>
</evidence>
<evidence type="ECO:0000256" key="8">
    <source>
        <dbReference type="RuleBase" id="RU003793"/>
    </source>
</evidence>
<evidence type="ECO:0000256" key="10">
    <source>
        <dbReference type="SAM" id="Phobius"/>
    </source>
</evidence>
<dbReference type="AlphaFoldDB" id="A0A2G6E8C8"/>
<dbReference type="Gene3D" id="1.20.120.1220">
    <property type="match status" value="1"/>
</dbReference>
<dbReference type="EMBL" id="PDPS01000023">
    <property type="protein sequence ID" value="PID58294.1"/>
    <property type="molecule type" value="Genomic_DNA"/>
</dbReference>
<keyword evidence="5 9" id="KW-0812">Transmembrane</keyword>
<dbReference type="GO" id="GO:0004190">
    <property type="term" value="F:aspartic-type endopeptidase activity"/>
    <property type="evidence" value="ECO:0007669"/>
    <property type="project" value="UniProtKB-EC"/>
</dbReference>
<dbReference type="InterPro" id="IPR010627">
    <property type="entry name" value="Prepilin_pept_A24_N"/>
</dbReference>
<keyword evidence="9" id="KW-0645">Protease</keyword>
<keyword evidence="9" id="KW-0808">Transferase</keyword>
<accession>A0A2G6E8C8</accession>
<dbReference type="GO" id="GO:0008168">
    <property type="term" value="F:methyltransferase activity"/>
    <property type="evidence" value="ECO:0007669"/>
    <property type="project" value="UniProtKB-KW"/>
</dbReference>
<name>A0A2G6E8C8_9BACT</name>
<feature type="transmembrane region" description="Helical" evidence="10">
    <location>
        <begin position="6"/>
        <end position="26"/>
    </location>
</feature>
<dbReference type="Pfam" id="PF01478">
    <property type="entry name" value="Peptidase_A24"/>
    <property type="match status" value="1"/>
</dbReference>
<proteinExistence type="inferred from homology"/>
<keyword evidence="9" id="KW-0378">Hydrolase</keyword>
<evidence type="ECO:0000313" key="14">
    <source>
        <dbReference type="Proteomes" id="UP000229740"/>
    </source>
</evidence>
<gene>
    <name evidence="13" type="ORF">CSB45_04300</name>
</gene>
<feature type="transmembrane region" description="Helical" evidence="10">
    <location>
        <begin position="102"/>
        <end position="120"/>
    </location>
</feature>
<feature type="domain" description="Prepilin type IV endopeptidase peptidase" evidence="11">
    <location>
        <begin position="105"/>
        <end position="214"/>
    </location>
</feature>
<evidence type="ECO:0000256" key="3">
    <source>
        <dbReference type="ARBA" id="ARBA00022475"/>
    </source>
</evidence>
<evidence type="ECO:0000256" key="6">
    <source>
        <dbReference type="ARBA" id="ARBA00022989"/>
    </source>
</evidence>
<dbReference type="PANTHER" id="PTHR30487:SF0">
    <property type="entry name" value="PREPILIN LEADER PEPTIDASE_N-METHYLTRANSFERASE-RELATED"/>
    <property type="match status" value="1"/>
</dbReference>
<evidence type="ECO:0000256" key="1">
    <source>
        <dbReference type="ARBA" id="ARBA00004429"/>
    </source>
</evidence>
<evidence type="ECO:0000256" key="2">
    <source>
        <dbReference type="ARBA" id="ARBA00005801"/>
    </source>
</evidence>
<keyword evidence="3" id="KW-1003">Cell membrane</keyword>
<dbReference type="GO" id="GO:0032259">
    <property type="term" value="P:methylation"/>
    <property type="evidence" value="ECO:0007669"/>
    <property type="project" value="UniProtKB-KW"/>
</dbReference>
<comment type="subcellular location">
    <subcellularLocation>
        <location evidence="1">Cell inner membrane</location>
        <topology evidence="1">Multi-pass membrane protein</topology>
    </subcellularLocation>
    <subcellularLocation>
        <location evidence="9">Cell membrane</location>
        <topology evidence="9">Multi-pass membrane protein</topology>
    </subcellularLocation>
</comment>
<feature type="transmembrane region" description="Helical" evidence="10">
    <location>
        <begin position="152"/>
        <end position="173"/>
    </location>
</feature>
<sequence length="257" mass="28581">MLMFSIYFATFLLGLLFGSFFNVCIYRIPRQESIVFPGSQCPHCNQHIQPRDNIPIVSYLLLGGKCRFCHAEISWRYPLVEALTGGLFLYTVHHFSIGWETLVYLVFISSLIVISFIDIDHRIIPDVISLPGILLGFFAAVFVLPLHWYDSLIGILLGGGIILGIGILGELLFKKEAMGGGDVKLLAMIGAFLGWKLALLTIFFGSLAGAVIGLLRRIITGDEYIPFGPFLALGALAALFLGERFLHWYWIVLLPSQ</sequence>
<feature type="transmembrane region" description="Helical" evidence="10">
    <location>
        <begin position="185"/>
        <end position="212"/>
    </location>
</feature>
<dbReference type="InterPro" id="IPR050882">
    <property type="entry name" value="Prepilin_peptidase/N-MTase"/>
</dbReference>
<dbReference type="Proteomes" id="UP000229740">
    <property type="component" value="Unassembled WGS sequence"/>
</dbReference>
<dbReference type="EC" id="3.4.23.43" evidence="9"/>
<dbReference type="GO" id="GO:0006465">
    <property type="term" value="P:signal peptide processing"/>
    <property type="evidence" value="ECO:0007669"/>
    <property type="project" value="TreeGrafter"/>
</dbReference>
<evidence type="ECO:0000256" key="4">
    <source>
        <dbReference type="ARBA" id="ARBA00022519"/>
    </source>
</evidence>
<dbReference type="Pfam" id="PF06750">
    <property type="entry name" value="A24_N_bact"/>
    <property type="match status" value="1"/>
</dbReference>
<keyword evidence="6 10" id="KW-1133">Transmembrane helix</keyword>
<dbReference type="PANTHER" id="PTHR30487">
    <property type="entry name" value="TYPE 4 PREPILIN-LIKE PROTEINS LEADER PEPTIDE-PROCESSING ENZYME"/>
    <property type="match status" value="1"/>
</dbReference>
<dbReference type="InterPro" id="IPR000045">
    <property type="entry name" value="Prepilin_IV_endopep_pep"/>
</dbReference>
<dbReference type="PRINTS" id="PR00864">
    <property type="entry name" value="PREPILNPTASE"/>
</dbReference>
<keyword evidence="9" id="KW-0489">Methyltransferase</keyword>